<dbReference type="InParanoid" id="A0A0Q3LNN0"/>
<reference evidence="1" key="2">
    <citation type="submission" date="2017-06" db="EMBL/GenBank/DDBJ databases">
        <title>WGS assembly of Brachypodium distachyon.</title>
        <authorList>
            <consortium name="The International Brachypodium Initiative"/>
            <person name="Lucas S."/>
            <person name="Harmon-Smith M."/>
            <person name="Lail K."/>
            <person name="Tice H."/>
            <person name="Grimwood J."/>
            <person name="Bruce D."/>
            <person name="Barry K."/>
            <person name="Shu S."/>
            <person name="Lindquist E."/>
            <person name="Wang M."/>
            <person name="Pitluck S."/>
            <person name="Vogel J.P."/>
            <person name="Garvin D.F."/>
            <person name="Mockler T.C."/>
            <person name="Schmutz J."/>
            <person name="Rokhsar D."/>
            <person name="Bevan M.W."/>
        </authorList>
    </citation>
    <scope>NUCLEOTIDE SEQUENCE</scope>
    <source>
        <strain evidence="1">Bd21</strain>
    </source>
</reference>
<reference evidence="1 2" key="1">
    <citation type="journal article" date="2010" name="Nature">
        <title>Genome sequencing and analysis of the model grass Brachypodium distachyon.</title>
        <authorList>
            <consortium name="International Brachypodium Initiative"/>
        </authorList>
    </citation>
    <scope>NUCLEOTIDE SEQUENCE [LARGE SCALE GENOMIC DNA]</scope>
    <source>
        <strain evidence="1 2">Bd21</strain>
    </source>
</reference>
<organism evidence="1">
    <name type="scientific">Brachypodium distachyon</name>
    <name type="common">Purple false brome</name>
    <name type="synonym">Trachynia distachya</name>
    <dbReference type="NCBI Taxonomy" id="15368"/>
    <lineage>
        <taxon>Eukaryota</taxon>
        <taxon>Viridiplantae</taxon>
        <taxon>Streptophyta</taxon>
        <taxon>Embryophyta</taxon>
        <taxon>Tracheophyta</taxon>
        <taxon>Spermatophyta</taxon>
        <taxon>Magnoliopsida</taxon>
        <taxon>Liliopsida</taxon>
        <taxon>Poales</taxon>
        <taxon>Poaceae</taxon>
        <taxon>BOP clade</taxon>
        <taxon>Pooideae</taxon>
        <taxon>Stipodae</taxon>
        <taxon>Brachypodieae</taxon>
        <taxon>Brachypodium</taxon>
    </lineage>
</organism>
<dbReference type="Proteomes" id="UP000008810">
    <property type="component" value="Chromosome 3"/>
</dbReference>
<gene>
    <name evidence="1" type="ORF">BRADI_3g08575v3</name>
</gene>
<dbReference type="Gramene" id="KQJ94109">
    <property type="protein sequence ID" value="KQJ94109"/>
    <property type="gene ID" value="BRADI_3g08575v3"/>
</dbReference>
<dbReference type="AlphaFoldDB" id="A0A0Q3LNN0"/>
<dbReference type="EnsemblPlants" id="KQJ94109">
    <property type="protein sequence ID" value="KQJ94109"/>
    <property type="gene ID" value="BRADI_3g08575v3"/>
</dbReference>
<evidence type="ECO:0000313" key="2">
    <source>
        <dbReference type="EnsemblPlants" id="KQJ94109"/>
    </source>
</evidence>
<protein>
    <submittedName>
        <fullName evidence="1 2">Uncharacterized protein</fullName>
    </submittedName>
</protein>
<keyword evidence="3" id="KW-1185">Reference proteome</keyword>
<dbReference type="EMBL" id="CM000882">
    <property type="protein sequence ID" value="KQJ94109.1"/>
    <property type="molecule type" value="Genomic_DNA"/>
</dbReference>
<reference evidence="2" key="3">
    <citation type="submission" date="2018-08" db="UniProtKB">
        <authorList>
            <consortium name="EnsemblPlants"/>
        </authorList>
    </citation>
    <scope>IDENTIFICATION</scope>
    <source>
        <strain evidence="2">cv. Bd21</strain>
    </source>
</reference>
<sequence>MRRQQHVLAVEVQCRRHMRRTLTSRRRFGRTSVDSIFFSPDGGRRAGAGGGSTRGAGVPMLVADFVFLLFYFLEWKRPFVAEGKSPSGFSSSRQRIRVPIDYAARARLNSFASHIWVLEFSNLSICCWSGGLAAAAVAVACSLRG</sequence>
<evidence type="ECO:0000313" key="3">
    <source>
        <dbReference type="Proteomes" id="UP000008810"/>
    </source>
</evidence>
<proteinExistence type="predicted"/>
<accession>A0A0Q3LNN0</accession>
<name>A0A0Q3LNN0_BRADI</name>
<evidence type="ECO:0000313" key="1">
    <source>
        <dbReference type="EMBL" id="KQJ94109.1"/>
    </source>
</evidence>